<comment type="caution">
    <text evidence="2">The sequence shown here is derived from an EMBL/GenBank/DDBJ whole genome shotgun (WGS) entry which is preliminary data.</text>
</comment>
<sequence length="243" mass="27903">MTNSDSTQVVLVSLSGCSSSGKTTIAKLLARIVPDLTLIHEDDFFKHDKDIPVNSKYGIQDWDCVGALDFDSFRAELDNIRRTGRIDAKLIHNNNVDSLDKFNLNEASLQPIREKIESLPDNLRIVLVDGFLIYHDKSVASKFDVRLLIRAPYETLKKRRAARPGYQTLDSFWVDPPYYFDDFVYKNYKEAHAHLFIDNNVEGQLKYELNDSIKDFNNDEDVQISTALTWVSDQIVNYCSSLR</sequence>
<evidence type="ECO:0000313" key="2">
    <source>
        <dbReference type="EMBL" id="KTB04935.1"/>
    </source>
</evidence>
<dbReference type="VEuPathDB" id="FungiDB:GWK60_L11033"/>
<dbReference type="Proteomes" id="UP000054886">
    <property type="component" value="Unassembled WGS sequence"/>
</dbReference>
<dbReference type="PANTHER" id="PTHR10285">
    <property type="entry name" value="URIDINE KINASE"/>
    <property type="match status" value="1"/>
</dbReference>
<evidence type="ECO:0000313" key="1">
    <source>
        <dbReference type="EMBL" id="KTB01152.1"/>
    </source>
</evidence>
<dbReference type="SUPFAM" id="SSF52540">
    <property type="entry name" value="P-loop containing nucleoside triphosphate hydrolases"/>
    <property type="match status" value="1"/>
</dbReference>
<protein>
    <submittedName>
        <fullName evidence="2">Nicotinamide riboside kinase</fullName>
    </submittedName>
</protein>
<dbReference type="AlphaFoldDB" id="A0A0W0CZB2"/>
<gene>
    <name evidence="1" type="ORF">AO440_004613</name>
    <name evidence="2" type="ORF">AO440_004973</name>
</gene>
<reference evidence="2 3" key="1">
    <citation type="submission" date="2015-10" db="EMBL/GenBank/DDBJ databases">
        <title>Draft genomes sequences of Candida glabrata isolates 1A, 1B, 2A, 2B, 3A and 3B.</title>
        <authorList>
            <person name="Haavelsrud O.E."/>
            <person name="Gaustad P."/>
        </authorList>
    </citation>
    <scope>NUCLEOTIDE SEQUENCE [LARGE SCALE GENOMIC DNA]</scope>
    <source>
        <strain evidence="2">910700640</strain>
    </source>
</reference>
<proteinExistence type="predicted"/>
<dbReference type="Gene3D" id="3.40.50.300">
    <property type="entry name" value="P-loop containing nucleotide triphosphate hydrolases"/>
    <property type="match status" value="1"/>
</dbReference>
<keyword evidence="2" id="KW-0808">Transferase</keyword>
<organism evidence="2 3">
    <name type="scientific">Candida glabrata</name>
    <name type="common">Yeast</name>
    <name type="synonym">Torulopsis glabrata</name>
    <dbReference type="NCBI Taxonomy" id="5478"/>
    <lineage>
        <taxon>Eukaryota</taxon>
        <taxon>Fungi</taxon>
        <taxon>Dikarya</taxon>
        <taxon>Ascomycota</taxon>
        <taxon>Saccharomycotina</taxon>
        <taxon>Saccharomycetes</taxon>
        <taxon>Saccharomycetales</taxon>
        <taxon>Saccharomycetaceae</taxon>
        <taxon>Nakaseomyces</taxon>
    </lineage>
</organism>
<dbReference type="EMBL" id="LLZZ01000132">
    <property type="protein sequence ID" value="KTB01152.1"/>
    <property type="molecule type" value="Genomic_DNA"/>
</dbReference>
<dbReference type="VEuPathDB" id="FungiDB:CAGL0L04202g"/>
<dbReference type="EMBL" id="LLZZ01000115">
    <property type="protein sequence ID" value="KTB04935.1"/>
    <property type="molecule type" value="Genomic_DNA"/>
</dbReference>
<dbReference type="InterPro" id="IPR027417">
    <property type="entry name" value="P-loop_NTPase"/>
</dbReference>
<dbReference type="CDD" id="cd02024">
    <property type="entry name" value="NRK1"/>
    <property type="match status" value="1"/>
</dbReference>
<evidence type="ECO:0000313" key="3">
    <source>
        <dbReference type="Proteomes" id="UP000054886"/>
    </source>
</evidence>
<dbReference type="VEuPathDB" id="FungiDB:GVI51_L04015"/>
<dbReference type="SMR" id="A0A0W0CZB2"/>
<name>A0A0W0CZB2_CANGB</name>
<dbReference type="GO" id="GO:0050262">
    <property type="term" value="F:ribosylnicotinamide kinase activity"/>
    <property type="evidence" value="ECO:0007669"/>
    <property type="project" value="EnsemblFungi"/>
</dbReference>
<dbReference type="GO" id="GO:0046495">
    <property type="term" value="P:nicotinamide riboside metabolic process"/>
    <property type="evidence" value="ECO:0007669"/>
    <property type="project" value="EnsemblFungi"/>
</dbReference>
<keyword evidence="2" id="KW-0418">Kinase</keyword>
<accession>A0A0W0CZB2</accession>
<dbReference type="VEuPathDB" id="FungiDB:B1J91_L04202g"/>
<dbReference type="GO" id="GO:0034355">
    <property type="term" value="P:NAD+ biosynthetic process via the salvage pathway"/>
    <property type="evidence" value="ECO:0007669"/>
    <property type="project" value="EnsemblFungi"/>
</dbReference>